<dbReference type="Proteomes" id="UP000009169">
    <property type="component" value="Unassembled WGS sequence"/>
</dbReference>
<evidence type="ECO:0000313" key="1">
    <source>
        <dbReference type="EMBL" id="EGE09535.1"/>
    </source>
</evidence>
<dbReference type="VEuPathDB" id="FungiDB:TEQG_08855"/>
<proteinExistence type="predicted"/>
<accession>F2Q5W7</accession>
<gene>
    <name evidence="1" type="ORF">TEQG_08855</name>
</gene>
<dbReference type="EMBL" id="DS995814">
    <property type="protein sequence ID" value="EGE09535.1"/>
    <property type="molecule type" value="Genomic_DNA"/>
</dbReference>
<protein>
    <submittedName>
        <fullName evidence="1">Uncharacterized protein</fullName>
    </submittedName>
</protein>
<organism evidence="1 2">
    <name type="scientific">Trichophyton equinum (strain ATCC MYA-4606 / CBS 127.97)</name>
    <name type="common">Horse ringworm fungus</name>
    <dbReference type="NCBI Taxonomy" id="559882"/>
    <lineage>
        <taxon>Eukaryota</taxon>
        <taxon>Fungi</taxon>
        <taxon>Dikarya</taxon>
        <taxon>Ascomycota</taxon>
        <taxon>Pezizomycotina</taxon>
        <taxon>Eurotiomycetes</taxon>
        <taxon>Eurotiomycetidae</taxon>
        <taxon>Onygenales</taxon>
        <taxon>Arthrodermataceae</taxon>
        <taxon>Trichophyton</taxon>
    </lineage>
</organism>
<name>F2Q5W7_TRIEC</name>
<evidence type="ECO:0000313" key="2">
    <source>
        <dbReference type="Proteomes" id="UP000009169"/>
    </source>
</evidence>
<keyword evidence="2" id="KW-1185">Reference proteome</keyword>
<dbReference type="HOGENOM" id="CLU_2442447_0_0_1"/>
<sequence length="90" mass="9847">MTRFGATTWGWRSQEARGNKQGVLEGVEAEQDGMWGGGQQTSGRPGAFQNAQGYRSAVAGKTKRQDGGGKQEETSQLFFFFSTSQVYLEC</sequence>
<dbReference type="AlphaFoldDB" id="F2Q5W7"/>
<reference evidence="2" key="1">
    <citation type="journal article" date="2012" name="MBio">
        <title>Comparative genome analysis of Trichophyton rubrum and related dermatophytes reveals candidate genes involved in infection.</title>
        <authorList>
            <person name="Martinez D.A."/>
            <person name="Oliver B.G."/>
            <person name="Graeser Y."/>
            <person name="Goldberg J.M."/>
            <person name="Li W."/>
            <person name="Martinez-Rossi N.M."/>
            <person name="Monod M."/>
            <person name="Shelest E."/>
            <person name="Barton R.C."/>
            <person name="Birch E."/>
            <person name="Brakhage A.A."/>
            <person name="Chen Z."/>
            <person name="Gurr S.J."/>
            <person name="Heiman D."/>
            <person name="Heitman J."/>
            <person name="Kosti I."/>
            <person name="Rossi A."/>
            <person name="Saif S."/>
            <person name="Samalova M."/>
            <person name="Saunders C.W."/>
            <person name="Shea T."/>
            <person name="Summerbell R.C."/>
            <person name="Xu J."/>
            <person name="Young S."/>
            <person name="Zeng Q."/>
            <person name="Birren B.W."/>
            <person name="Cuomo C.A."/>
            <person name="White T.C."/>
        </authorList>
    </citation>
    <scope>NUCLEOTIDE SEQUENCE [LARGE SCALE GENOMIC DNA]</scope>
    <source>
        <strain evidence="2">ATCC MYA-4606 / CBS 127.97</strain>
    </source>
</reference>